<accession>A0A5E7BWE4</accession>
<dbReference type="AlphaFoldDB" id="A0A5E7BWE4"/>
<sequence>MPCPPHRRAGGPLSLGQEVVIDRQGVGAGLAGERQAITLPDTDRTESVAGSLSEIVVLRASDEVQGDVWLFING</sequence>
<evidence type="ECO:0000313" key="2">
    <source>
        <dbReference type="Proteomes" id="UP000381093"/>
    </source>
</evidence>
<dbReference type="Proteomes" id="UP000381093">
    <property type="component" value="Unassembled WGS sequence"/>
</dbReference>
<proteinExistence type="predicted"/>
<reference evidence="1 2" key="1">
    <citation type="submission" date="2019-09" db="EMBL/GenBank/DDBJ databases">
        <authorList>
            <person name="Chandra G."/>
            <person name="Truman W A."/>
        </authorList>
    </citation>
    <scope>NUCLEOTIDE SEQUENCE [LARGE SCALE GENOMIC DNA]</scope>
    <source>
        <strain evidence="1">PS710</strain>
    </source>
</reference>
<evidence type="ECO:0000313" key="1">
    <source>
        <dbReference type="EMBL" id="VVN95970.1"/>
    </source>
</evidence>
<organism evidence="1 2">
    <name type="scientific">Pseudomonas fluorescens</name>
    <dbReference type="NCBI Taxonomy" id="294"/>
    <lineage>
        <taxon>Bacteria</taxon>
        <taxon>Pseudomonadati</taxon>
        <taxon>Pseudomonadota</taxon>
        <taxon>Gammaproteobacteria</taxon>
        <taxon>Pseudomonadales</taxon>
        <taxon>Pseudomonadaceae</taxon>
        <taxon>Pseudomonas</taxon>
    </lineage>
</organism>
<name>A0A5E7BWE4_PSEFL</name>
<dbReference type="EMBL" id="CABVHW010000006">
    <property type="protein sequence ID" value="VVN95970.1"/>
    <property type="molecule type" value="Genomic_DNA"/>
</dbReference>
<protein>
    <submittedName>
        <fullName evidence="1">Uncharacterized protein</fullName>
    </submittedName>
</protein>
<gene>
    <name evidence="1" type="ORF">PS710_02263</name>
</gene>